<organism evidence="2 3">
    <name type="scientific">Desulfosporosinus meridiei (strain ATCC BAA-275 / DSM 13257 / KCTC 12902 / NCIMB 13706 / S10)</name>
    <dbReference type="NCBI Taxonomy" id="768704"/>
    <lineage>
        <taxon>Bacteria</taxon>
        <taxon>Bacillati</taxon>
        <taxon>Bacillota</taxon>
        <taxon>Clostridia</taxon>
        <taxon>Eubacteriales</taxon>
        <taxon>Desulfitobacteriaceae</taxon>
        <taxon>Desulfosporosinus</taxon>
    </lineage>
</organism>
<keyword evidence="3" id="KW-1185">Reference proteome</keyword>
<keyword evidence="1" id="KW-0732">Signal</keyword>
<feature type="chain" id="PRO_5039596042" evidence="1">
    <location>
        <begin position="24"/>
        <end position="188"/>
    </location>
</feature>
<gene>
    <name evidence="2" type="ordered locus">Desmer_3467</name>
</gene>
<accession>J7J2Z1</accession>
<dbReference type="EMBL" id="CP003629">
    <property type="protein sequence ID" value="AFQ45316.1"/>
    <property type="molecule type" value="Genomic_DNA"/>
</dbReference>
<evidence type="ECO:0000256" key="1">
    <source>
        <dbReference type="SAM" id="SignalP"/>
    </source>
</evidence>
<reference evidence="2 3" key="1">
    <citation type="journal article" date="2012" name="J. Bacteriol.">
        <title>Complete genome sequences of Desulfosporosinus orientis DSM765T, Desulfosporosinus youngiae DSM17734T, Desulfosporosinus meridiei DSM13257T, and Desulfosporosinus acidiphilus DSM22704T.</title>
        <authorList>
            <person name="Pester M."/>
            <person name="Brambilla E."/>
            <person name="Alazard D."/>
            <person name="Rattei T."/>
            <person name="Weinmaier T."/>
            <person name="Han J."/>
            <person name="Lucas S."/>
            <person name="Lapidus A."/>
            <person name="Cheng J.F."/>
            <person name="Goodwin L."/>
            <person name="Pitluck S."/>
            <person name="Peters L."/>
            <person name="Ovchinnikova G."/>
            <person name="Teshima H."/>
            <person name="Detter J.C."/>
            <person name="Han C.S."/>
            <person name="Tapia R."/>
            <person name="Land M.L."/>
            <person name="Hauser L."/>
            <person name="Kyrpides N.C."/>
            <person name="Ivanova N.N."/>
            <person name="Pagani I."/>
            <person name="Huntmann M."/>
            <person name="Wei C.L."/>
            <person name="Davenport K.W."/>
            <person name="Daligault H."/>
            <person name="Chain P.S."/>
            <person name="Chen A."/>
            <person name="Mavromatis K."/>
            <person name="Markowitz V."/>
            <person name="Szeto E."/>
            <person name="Mikhailova N."/>
            <person name="Pati A."/>
            <person name="Wagner M."/>
            <person name="Woyke T."/>
            <person name="Ollivier B."/>
            <person name="Klenk H.P."/>
            <person name="Spring S."/>
            <person name="Loy A."/>
        </authorList>
    </citation>
    <scope>NUCLEOTIDE SEQUENCE [LARGE SCALE GENOMIC DNA]</scope>
    <source>
        <strain evidence="3">ATCC BAA-275 / DSM 13257 / NCIMB 13706 / S10</strain>
    </source>
</reference>
<dbReference type="AlphaFoldDB" id="J7J2Z1"/>
<name>J7J2Z1_DESMD</name>
<evidence type="ECO:0000313" key="2">
    <source>
        <dbReference type="EMBL" id="AFQ45316.1"/>
    </source>
</evidence>
<feature type="signal peptide" evidence="1">
    <location>
        <begin position="1"/>
        <end position="23"/>
    </location>
</feature>
<dbReference type="RefSeq" id="WP_014904225.1">
    <property type="nucleotide sequence ID" value="NC_018515.1"/>
</dbReference>
<protein>
    <submittedName>
        <fullName evidence="2">Telomeric repeat-binding factor 2</fullName>
    </submittedName>
</protein>
<dbReference type="HOGENOM" id="CLU_1465967_0_0_9"/>
<evidence type="ECO:0000313" key="3">
    <source>
        <dbReference type="Proteomes" id="UP000005262"/>
    </source>
</evidence>
<sequence>MKCTRIANLAVMTLITAATLTLGGCSATLTGETGHQKTSTNTEIPNYSRTQQLNKLVDLGSIKMRIDSVSLIKNTTESQTDLQGHLALGLEVGNISNENVRFYPEQIVVTTNTGKQLFTDTSGSTDDGGLLGGLLPPKRVLQGYAMFPLQKLNPDDINEIKLKIKAPLNEKDQPLSDDQELVIPIQQS</sequence>
<proteinExistence type="predicted"/>
<dbReference type="KEGG" id="dmi:Desmer_3467"/>
<dbReference type="PROSITE" id="PS51257">
    <property type="entry name" value="PROKAR_LIPOPROTEIN"/>
    <property type="match status" value="1"/>
</dbReference>
<dbReference type="Proteomes" id="UP000005262">
    <property type="component" value="Chromosome"/>
</dbReference>
<reference evidence="3" key="2">
    <citation type="submission" date="2012-08" db="EMBL/GenBank/DDBJ databases">
        <title>Finished genome of Desulfosporosinus meridiei DSM 13257.</title>
        <authorList>
            <person name="Huntemann M."/>
            <person name="Wei C.-L."/>
            <person name="Han J."/>
            <person name="Detter J.C."/>
            <person name="Han C."/>
            <person name="Davenport K."/>
            <person name="Daligault H."/>
            <person name="Erkkila T."/>
            <person name="Gu W."/>
            <person name="Munk A.C.C."/>
            <person name="Teshima H."/>
            <person name="Xu Y."/>
            <person name="Chain P."/>
            <person name="Tapia R."/>
            <person name="Chen A."/>
            <person name="Krypides N."/>
            <person name="Mavromatis K."/>
            <person name="Markowitz V."/>
            <person name="Szeto E."/>
            <person name="Ivanova N."/>
            <person name="Mikhailova N."/>
            <person name="Ovchinnikova G."/>
            <person name="Pagani I."/>
            <person name="Pati A."/>
            <person name="Goodwin L."/>
            <person name="Peters L."/>
            <person name="Pitluck S."/>
            <person name="Woyke T."/>
            <person name="Pester M."/>
            <person name="Spring S."/>
            <person name="Ollivier B."/>
            <person name="Rattei T."/>
            <person name="Klenk H.-P."/>
            <person name="Wagner M."/>
            <person name="Loy A."/>
        </authorList>
    </citation>
    <scope>NUCLEOTIDE SEQUENCE [LARGE SCALE GENOMIC DNA]</scope>
    <source>
        <strain evidence="3">ATCC BAA-275 / DSM 13257 / NCIMB 13706 / S10</strain>
    </source>
</reference>